<evidence type="ECO:0000259" key="3">
    <source>
        <dbReference type="PROSITE" id="PS50887"/>
    </source>
</evidence>
<sequence>MKENPPTSLSAEESEYDGTSTGRSAWVIPVVLGLYALLVVLVVLNGFLEYQSWGSSGNVSAAGDSLLYRLLLTHGLVLVLMLIAPALLMFVLVSRDRELQRMALRREELQTQLRYQSFHDPLTSLPNRMLLEERLNSKIAEVRRSGKRFMFLLASLSDFKRINKNLGYEVGDEVLQHVAHNIVDCLRDADTVARFDGDIFAVVADINEKVEASIIARKVQNSLSRPIDVAESPITVTASIGVAIFPDQGEDMPVLIKHADNAVTKARAAGSNNIVFSEEDASSGMDRLALITGIKDAMMEGHLSMVFQPKLALTAPDTHAFEALLRWHHPKHGLLPCDVYIPLVEQTRHIIDLTHWTVGACFDVQRKLLDQGVRASIAVNLSARVLDEDGFPLWVERMIMQYGLDPSLVRFELTESAIMQDSERALQVLLQLAAIGVGLSIDDFGVGHSSLAYLSRLPVDELKVDKSFVLSMIKWESDRAIVRATINLAHDLGLNVVAEGVEEMEQATMLREMECDMLQGFYISHPLTQEQLQQWISSQAA</sequence>
<evidence type="ECO:0008006" key="6">
    <source>
        <dbReference type="Google" id="ProtNLM"/>
    </source>
</evidence>
<dbReference type="RefSeq" id="WP_052470239.1">
    <property type="nucleotide sequence ID" value="NZ_AP012273.1"/>
</dbReference>
<name>A0A7U6GLB7_9GAMM</name>
<protein>
    <recommendedName>
        <fullName evidence="6">Bifunctional diguanylate cyclase/phosphodiesterase</fullName>
    </recommendedName>
</protein>
<evidence type="ECO:0000313" key="4">
    <source>
        <dbReference type="EMBL" id="BAO45739.1"/>
    </source>
</evidence>
<organism evidence="4 5">
    <name type="scientific">Thiolapillus brandeum</name>
    <dbReference type="NCBI Taxonomy" id="1076588"/>
    <lineage>
        <taxon>Bacteria</taxon>
        <taxon>Pseudomonadati</taxon>
        <taxon>Pseudomonadota</taxon>
        <taxon>Gammaproteobacteria</taxon>
        <taxon>Chromatiales</taxon>
        <taxon>Sedimenticolaceae</taxon>
        <taxon>Thiolapillus</taxon>
    </lineage>
</organism>
<gene>
    <name evidence="4" type="ORF">TBH_C2838</name>
</gene>
<dbReference type="PANTHER" id="PTHR33121">
    <property type="entry name" value="CYCLIC DI-GMP PHOSPHODIESTERASE PDEF"/>
    <property type="match status" value="1"/>
</dbReference>
<dbReference type="InterPro" id="IPR029787">
    <property type="entry name" value="Nucleotide_cyclase"/>
</dbReference>
<dbReference type="Gene3D" id="3.20.20.450">
    <property type="entry name" value="EAL domain"/>
    <property type="match status" value="1"/>
</dbReference>
<dbReference type="Pfam" id="PF00990">
    <property type="entry name" value="GGDEF"/>
    <property type="match status" value="1"/>
</dbReference>
<dbReference type="SMART" id="SM00052">
    <property type="entry name" value="EAL"/>
    <property type="match status" value="1"/>
</dbReference>
<dbReference type="SUPFAM" id="SSF141868">
    <property type="entry name" value="EAL domain-like"/>
    <property type="match status" value="1"/>
</dbReference>
<dbReference type="InterPro" id="IPR000160">
    <property type="entry name" value="GGDEF_dom"/>
</dbReference>
<keyword evidence="5" id="KW-1185">Reference proteome</keyword>
<evidence type="ECO:0000256" key="1">
    <source>
        <dbReference type="SAM" id="Phobius"/>
    </source>
</evidence>
<dbReference type="OrthoDB" id="1316910at2"/>
<feature type="domain" description="GGDEF" evidence="3">
    <location>
        <begin position="147"/>
        <end position="279"/>
    </location>
</feature>
<keyword evidence="1" id="KW-1133">Transmembrane helix</keyword>
<dbReference type="CDD" id="cd01949">
    <property type="entry name" value="GGDEF"/>
    <property type="match status" value="1"/>
</dbReference>
<dbReference type="Proteomes" id="UP000031631">
    <property type="component" value="Chromosome"/>
</dbReference>
<keyword evidence="1" id="KW-0472">Membrane</keyword>
<dbReference type="Pfam" id="PF00563">
    <property type="entry name" value="EAL"/>
    <property type="match status" value="1"/>
</dbReference>
<dbReference type="PROSITE" id="PS50887">
    <property type="entry name" value="GGDEF"/>
    <property type="match status" value="1"/>
</dbReference>
<dbReference type="InterPro" id="IPR001633">
    <property type="entry name" value="EAL_dom"/>
</dbReference>
<dbReference type="GO" id="GO:0071111">
    <property type="term" value="F:cyclic-guanylate-specific phosphodiesterase activity"/>
    <property type="evidence" value="ECO:0007669"/>
    <property type="project" value="InterPro"/>
</dbReference>
<proteinExistence type="predicted"/>
<dbReference type="NCBIfam" id="TIGR00254">
    <property type="entry name" value="GGDEF"/>
    <property type="match status" value="1"/>
</dbReference>
<dbReference type="PROSITE" id="PS50883">
    <property type="entry name" value="EAL"/>
    <property type="match status" value="1"/>
</dbReference>
<dbReference type="SUPFAM" id="SSF55073">
    <property type="entry name" value="Nucleotide cyclase"/>
    <property type="match status" value="1"/>
</dbReference>
<dbReference type="EMBL" id="AP012273">
    <property type="protein sequence ID" value="BAO45739.1"/>
    <property type="molecule type" value="Genomic_DNA"/>
</dbReference>
<dbReference type="AlphaFoldDB" id="A0A7U6GLB7"/>
<reference evidence="4 5" key="1">
    <citation type="journal article" date="2014" name="PLoS ONE">
        <title>Physiological and genomic features of a novel sulfur-oxidizing gammaproteobacterium belonging to a previously uncultivated symbiotic lineage isolated from a hydrothermal vent.</title>
        <authorList>
            <person name="Nunoura T."/>
            <person name="Takaki Y."/>
            <person name="Kazama H."/>
            <person name="Kakuta J."/>
            <person name="Shimamura S."/>
            <person name="Makita H."/>
            <person name="Hirai M."/>
            <person name="Miyazaki M."/>
            <person name="Takai K."/>
        </authorList>
    </citation>
    <scope>NUCLEOTIDE SEQUENCE [LARGE SCALE GENOMIC DNA]</scope>
    <source>
        <strain evidence="4 5">Hiromi1</strain>
    </source>
</reference>
<keyword evidence="1" id="KW-0812">Transmembrane</keyword>
<dbReference type="SMART" id="SM00267">
    <property type="entry name" value="GGDEF"/>
    <property type="match status" value="1"/>
</dbReference>
<dbReference type="InterPro" id="IPR043128">
    <property type="entry name" value="Rev_trsase/Diguanyl_cyclase"/>
</dbReference>
<dbReference type="PANTHER" id="PTHR33121:SF70">
    <property type="entry name" value="SIGNALING PROTEIN YKOW"/>
    <property type="match status" value="1"/>
</dbReference>
<feature type="transmembrane region" description="Helical" evidence="1">
    <location>
        <begin position="26"/>
        <end position="48"/>
    </location>
</feature>
<accession>A0A7U6GLB7</accession>
<dbReference type="InterPro" id="IPR035919">
    <property type="entry name" value="EAL_sf"/>
</dbReference>
<dbReference type="Gene3D" id="3.30.70.270">
    <property type="match status" value="1"/>
</dbReference>
<evidence type="ECO:0000259" key="2">
    <source>
        <dbReference type="PROSITE" id="PS50883"/>
    </source>
</evidence>
<dbReference type="InterPro" id="IPR050706">
    <property type="entry name" value="Cyclic-di-GMP_PDE-like"/>
</dbReference>
<feature type="domain" description="EAL" evidence="2">
    <location>
        <begin position="287"/>
        <end position="540"/>
    </location>
</feature>
<feature type="transmembrane region" description="Helical" evidence="1">
    <location>
        <begin position="68"/>
        <end position="93"/>
    </location>
</feature>
<dbReference type="KEGG" id="tbn:TBH_C2838"/>
<dbReference type="CDD" id="cd01948">
    <property type="entry name" value="EAL"/>
    <property type="match status" value="1"/>
</dbReference>
<evidence type="ECO:0000313" key="5">
    <source>
        <dbReference type="Proteomes" id="UP000031631"/>
    </source>
</evidence>